<dbReference type="SUPFAM" id="SSF53613">
    <property type="entry name" value="Ribokinase-like"/>
    <property type="match status" value="1"/>
</dbReference>
<dbReference type="PROSITE" id="PS00583">
    <property type="entry name" value="PFKB_KINASES_1"/>
    <property type="match status" value="1"/>
</dbReference>
<reference evidence="7 8" key="1">
    <citation type="submission" date="2016-02" db="EMBL/GenBank/DDBJ databases">
        <title>Complete genome sequencing and analysis of ATSB10, Dyella thiooxydans isolated from rhizosphere soil of sunflower (Helianthus annuus L.).</title>
        <authorList>
            <person name="Lee Y."/>
            <person name="Hwangbo K."/>
            <person name="Chung H."/>
            <person name="Yoo J."/>
            <person name="Kim K.Y."/>
            <person name="Sa T.M."/>
            <person name="Um Y."/>
            <person name="Madhaiyan M."/>
        </authorList>
    </citation>
    <scope>NUCLEOTIDE SEQUENCE [LARGE SCALE GENOMIC DNA]</scope>
    <source>
        <strain evidence="7 8">ATSB10</strain>
    </source>
</reference>
<dbReference type="EMBL" id="CP014841">
    <property type="protein sequence ID" value="AND70455.1"/>
    <property type="molecule type" value="Genomic_DNA"/>
</dbReference>
<evidence type="ECO:0000256" key="4">
    <source>
        <dbReference type="ARBA" id="ARBA00022777"/>
    </source>
</evidence>
<dbReference type="Gene3D" id="3.40.1190.20">
    <property type="match status" value="1"/>
</dbReference>
<keyword evidence="5" id="KW-0067">ATP-binding</keyword>
<evidence type="ECO:0000256" key="1">
    <source>
        <dbReference type="ARBA" id="ARBA00010688"/>
    </source>
</evidence>
<protein>
    <recommendedName>
        <fullName evidence="6">Carbohydrate kinase PfkB domain-containing protein</fullName>
    </recommendedName>
</protein>
<dbReference type="PANTHER" id="PTHR43085">
    <property type="entry name" value="HEXOKINASE FAMILY MEMBER"/>
    <property type="match status" value="1"/>
</dbReference>
<keyword evidence="2" id="KW-0808">Transferase</keyword>
<evidence type="ECO:0000259" key="6">
    <source>
        <dbReference type="Pfam" id="PF00294"/>
    </source>
</evidence>
<name>A0A161JDA7_9GAMM</name>
<dbReference type="InterPro" id="IPR011611">
    <property type="entry name" value="PfkB_dom"/>
</dbReference>
<evidence type="ECO:0000256" key="5">
    <source>
        <dbReference type="ARBA" id="ARBA00022840"/>
    </source>
</evidence>
<evidence type="ECO:0000313" key="7">
    <source>
        <dbReference type="EMBL" id="AND70455.1"/>
    </source>
</evidence>
<evidence type="ECO:0000256" key="2">
    <source>
        <dbReference type="ARBA" id="ARBA00022679"/>
    </source>
</evidence>
<evidence type="ECO:0000256" key="3">
    <source>
        <dbReference type="ARBA" id="ARBA00022741"/>
    </source>
</evidence>
<organism evidence="7 8">
    <name type="scientific">Dyella thiooxydans</name>
    <dbReference type="NCBI Taxonomy" id="445710"/>
    <lineage>
        <taxon>Bacteria</taxon>
        <taxon>Pseudomonadati</taxon>
        <taxon>Pseudomonadota</taxon>
        <taxon>Gammaproteobacteria</taxon>
        <taxon>Lysobacterales</taxon>
        <taxon>Rhodanobacteraceae</taxon>
        <taxon>Dyella</taxon>
    </lineage>
</organism>
<gene>
    <name evidence="7" type="ORF">ATSB10_30010</name>
</gene>
<evidence type="ECO:0000313" key="8">
    <source>
        <dbReference type="Proteomes" id="UP000077255"/>
    </source>
</evidence>
<sequence length="316" mass="32853">MREPSRPLVFGEALVDAFADGVVPGGAPFNVACHLAALGCLPRLVTRLGRDPAGDALRAAAARFGLSLDDARADAETARVLVHEQPQGHAFEIPDAQAFDRIDAADAVAVAQRVGPGAWLYFGTLALRAGPSRQALAAIRTTLSHRAYVDLNWREAGPAPSVILDLLRDIRVLKLSDDELGRLLGWLDLDGPAEVPVPGDRDAGIAALCERTGARTLLVTHGGEGAVAWDAGGHCTARAPAPPLARIVDTVGAGDAFSGMMLAGLAQGEAAEAVLERAVAFASASCGWRGALPADPAVYARWRRPAHHADSGEATA</sequence>
<dbReference type="AlphaFoldDB" id="A0A161JDA7"/>
<dbReference type="InterPro" id="IPR050306">
    <property type="entry name" value="PfkB_Carbo_kinase"/>
</dbReference>
<dbReference type="GO" id="GO:0016301">
    <property type="term" value="F:kinase activity"/>
    <property type="evidence" value="ECO:0007669"/>
    <property type="project" value="UniProtKB-KW"/>
</dbReference>
<keyword evidence="4" id="KW-0418">Kinase</keyword>
<accession>A0A161JDA7</accession>
<dbReference type="PATRIC" id="fig|445710.3.peg.2995"/>
<dbReference type="RefSeq" id="WP_063673484.1">
    <property type="nucleotide sequence ID" value="NZ_CP014841.1"/>
</dbReference>
<comment type="similarity">
    <text evidence="1">Belongs to the carbohydrate kinase PfkB family.</text>
</comment>
<dbReference type="Proteomes" id="UP000077255">
    <property type="component" value="Chromosome"/>
</dbReference>
<feature type="domain" description="Carbohydrate kinase PfkB" evidence="6">
    <location>
        <begin position="21"/>
        <end position="292"/>
    </location>
</feature>
<dbReference type="STRING" id="445710.ATSB10_30010"/>
<dbReference type="InterPro" id="IPR002173">
    <property type="entry name" value="Carboh/pur_kinase_PfkB_CS"/>
</dbReference>
<dbReference type="PANTHER" id="PTHR43085:SF1">
    <property type="entry name" value="PSEUDOURIDINE KINASE-RELATED"/>
    <property type="match status" value="1"/>
</dbReference>
<dbReference type="KEGG" id="dtx:ATSB10_30010"/>
<dbReference type="Pfam" id="PF00294">
    <property type="entry name" value="PfkB"/>
    <property type="match status" value="1"/>
</dbReference>
<keyword evidence="3" id="KW-0547">Nucleotide-binding</keyword>
<keyword evidence="8" id="KW-1185">Reference proteome</keyword>
<proteinExistence type="inferred from homology"/>
<dbReference type="InterPro" id="IPR029056">
    <property type="entry name" value="Ribokinase-like"/>
</dbReference>
<dbReference type="GO" id="GO:0005524">
    <property type="term" value="F:ATP binding"/>
    <property type="evidence" value="ECO:0007669"/>
    <property type="project" value="UniProtKB-KW"/>
</dbReference>